<keyword evidence="2" id="KW-1185">Reference proteome</keyword>
<protein>
    <submittedName>
        <fullName evidence="1">Uncharacterized protein</fullName>
    </submittedName>
</protein>
<evidence type="ECO:0000313" key="2">
    <source>
        <dbReference type="Proteomes" id="UP001241988"/>
    </source>
</evidence>
<comment type="caution">
    <text evidence="1">The sequence shown here is derived from an EMBL/GenBank/DDBJ whole genome shotgun (WGS) entry which is preliminary data.</text>
</comment>
<organism evidence="1 2">
    <name type="scientific">Planomicrobium stackebrandtii</name>
    <dbReference type="NCBI Taxonomy" id="253160"/>
    <lineage>
        <taxon>Bacteria</taxon>
        <taxon>Bacillati</taxon>
        <taxon>Bacillota</taxon>
        <taxon>Bacilli</taxon>
        <taxon>Bacillales</taxon>
        <taxon>Caryophanaceae</taxon>
        <taxon>Planomicrobium</taxon>
    </lineage>
</organism>
<accession>A0ABU0GTM9</accession>
<sequence>MTGMQKERPFRFAVWLWLLTTAVLLASGSWLLKTELPEAENLKTEIQAITIDRLGEKNNMNKERIDDISISRGLIGWNVEISLNADKSFTMFSTKQQIWQDAIDILEPLSGFDQLNGISLSFILPVENSLHKSVMSFRLDKATRDQLIWSNVDPSILPDITYDYQEHPVLNN</sequence>
<proteinExistence type="predicted"/>
<dbReference type="RefSeq" id="WP_308786877.1">
    <property type="nucleotide sequence ID" value="NZ_JAUSWB010000003.1"/>
</dbReference>
<dbReference type="Proteomes" id="UP001241988">
    <property type="component" value="Unassembled WGS sequence"/>
</dbReference>
<gene>
    <name evidence="1" type="ORF">QOZ98_001544</name>
</gene>
<dbReference type="EMBL" id="JAUSWB010000003">
    <property type="protein sequence ID" value="MDQ0428718.1"/>
    <property type="molecule type" value="Genomic_DNA"/>
</dbReference>
<evidence type="ECO:0000313" key="1">
    <source>
        <dbReference type="EMBL" id="MDQ0428718.1"/>
    </source>
</evidence>
<reference evidence="1 2" key="1">
    <citation type="submission" date="2023-07" db="EMBL/GenBank/DDBJ databases">
        <title>Genomic Encyclopedia of Type Strains, Phase IV (KMG-IV): sequencing the most valuable type-strain genomes for metagenomic binning, comparative biology and taxonomic classification.</title>
        <authorList>
            <person name="Goeker M."/>
        </authorList>
    </citation>
    <scope>NUCLEOTIDE SEQUENCE [LARGE SCALE GENOMIC DNA]</scope>
    <source>
        <strain evidence="1 2">DSM 16419</strain>
    </source>
</reference>
<name>A0ABU0GTM9_9BACL</name>